<dbReference type="Proteomes" id="UP000215788">
    <property type="component" value="Unassembled WGS sequence"/>
</dbReference>
<dbReference type="EMBL" id="NQKI01000010">
    <property type="protein sequence ID" value="OZY59923.1"/>
    <property type="molecule type" value="Genomic_DNA"/>
</dbReference>
<reference evidence="1 2" key="1">
    <citation type="submission" date="2017-08" db="EMBL/GenBank/DDBJ databases">
        <title>Genomic and metabolic characterisation of spoilage-associated Pseudomonas species.</title>
        <authorList>
            <person name="Stanborough T."/>
            <person name="Fegan N."/>
            <person name="Powell S.M."/>
            <person name="Singh T."/>
            <person name="Tamplin M.L."/>
            <person name="Chandry P.S."/>
        </authorList>
    </citation>
    <scope>NUCLEOTIDE SEQUENCE [LARGE SCALE GENOMIC DNA]</scope>
    <source>
        <strain evidence="1 2">L1802</strain>
    </source>
</reference>
<proteinExistence type="predicted"/>
<dbReference type="OrthoDB" id="6910208at2"/>
<evidence type="ECO:0000313" key="1">
    <source>
        <dbReference type="EMBL" id="OZY59923.1"/>
    </source>
</evidence>
<accession>A0A266NBX4</accession>
<sequence>MNWLKSLLSATRPHRSFARLDNSGRCRAFRQCAQPPVGDGWVEISEIRLNWLHQVLPPDARVSSPATHSRVQPLLGI</sequence>
<gene>
    <name evidence="1" type="ORF">CJF39_08490</name>
</gene>
<dbReference type="AlphaFoldDB" id="A0A266NBX4"/>
<name>A0A266NBX4_9PSED</name>
<evidence type="ECO:0000313" key="2">
    <source>
        <dbReference type="Proteomes" id="UP000215788"/>
    </source>
</evidence>
<protein>
    <submittedName>
        <fullName evidence="1">Uncharacterized protein</fullName>
    </submittedName>
</protein>
<comment type="caution">
    <text evidence="1">The sequence shown here is derived from an EMBL/GenBank/DDBJ whole genome shotgun (WGS) entry which is preliminary data.</text>
</comment>
<dbReference type="RefSeq" id="WP_094993105.1">
    <property type="nucleotide sequence ID" value="NZ_NQKI01000010.1"/>
</dbReference>
<organism evidence="1 2">
    <name type="scientific">Pseudomonas lundensis</name>
    <dbReference type="NCBI Taxonomy" id="86185"/>
    <lineage>
        <taxon>Bacteria</taxon>
        <taxon>Pseudomonadati</taxon>
        <taxon>Pseudomonadota</taxon>
        <taxon>Gammaproteobacteria</taxon>
        <taxon>Pseudomonadales</taxon>
        <taxon>Pseudomonadaceae</taxon>
        <taxon>Pseudomonas</taxon>
    </lineage>
</organism>